<protein>
    <submittedName>
        <fullName evidence="13">Acid-sensing ion channel 2</fullName>
    </submittedName>
</protein>
<dbReference type="Proteomes" id="UP001163046">
    <property type="component" value="Unassembled WGS sequence"/>
</dbReference>
<comment type="similarity">
    <text evidence="11">Belongs to the amiloride-sensitive sodium channel (TC 1.A.6) family.</text>
</comment>
<keyword evidence="4 11" id="KW-0812">Transmembrane</keyword>
<feature type="transmembrane region" description="Helical" evidence="12">
    <location>
        <begin position="487"/>
        <end position="512"/>
    </location>
</feature>
<name>A0A9W9ZBT1_9CNID</name>
<proteinExistence type="inferred from homology"/>
<dbReference type="PANTHER" id="PTHR11690:SF300">
    <property type="entry name" value="PICKPOCKET PROTEIN 19"/>
    <property type="match status" value="1"/>
</dbReference>
<sequence>MAFRQQSVGISGVEYNTNEHDPRISQDIKDDNVDHHEMEGLRSFAQDTTLHGARFLFADNACRRLLWTLATISCLTYCGYQVFTCLMQFNKRPFNTKITTHLSTDSSELLFPAVTLCNLNGMNTRRYKQLVSQFYSEERIERKIKDISLMLSRSNEILSEEFKQRNPEYFRRPKKANYTNEAQGAVGHQIEEMLLPSTSQFNSCSIDGMQCSANNFTGYLTPMFGKCFTFNSAKGADNPPLQATLAGENSGLKLRLNIERESYVANPLRPFVGLAILIHDQKSFPSVEDFGIKIQPGVSTLIAIKRRKIINLKEPYATNCTDRTLDVFNSDKHSNYTKAACLMKCRNDHTIKACGCSPAKFKAKSSVPICAPNDTILCVYRSQEEFGASAEKNKCEKDCPEPCYHTKYKTSFSYSGLQREPLIEHLMSLLNDTDEKLSVNRAIYEPLLNMTKSEKEKYIDDNIISLDIYFEDLSFDIIEQTPLYETWALIGNLGGTFGLFLGMSCLTILEFLDFVFRKIFYLLRGQRKARTVNAEY</sequence>
<evidence type="ECO:0000256" key="12">
    <source>
        <dbReference type="SAM" id="Phobius"/>
    </source>
</evidence>
<keyword evidence="8 12" id="KW-0472">Membrane</keyword>
<evidence type="ECO:0000256" key="1">
    <source>
        <dbReference type="ARBA" id="ARBA00004141"/>
    </source>
</evidence>
<evidence type="ECO:0000256" key="11">
    <source>
        <dbReference type="RuleBase" id="RU000679"/>
    </source>
</evidence>
<dbReference type="PANTHER" id="PTHR11690">
    <property type="entry name" value="AMILORIDE-SENSITIVE SODIUM CHANNEL-RELATED"/>
    <property type="match status" value="1"/>
</dbReference>
<dbReference type="OrthoDB" id="6502088at2759"/>
<evidence type="ECO:0000256" key="10">
    <source>
        <dbReference type="ARBA" id="ARBA00023303"/>
    </source>
</evidence>
<keyword evidence="7 11" id="KW-0406">Ion transport</keyword>
<dbReference type="EMBL" id="MU826362">
    <property type="protein sequence ID" value="KAJ7378841.1"/>
    <property type="molecule type" value="Genomic_DNA"/>
</dbReference>
<evidence type="ECO:0000313" key="13">
    <source>
        <dbReference type="EMBL" id="KAJ7378841.1"/>
    </source>
</evidence>
<keyword evidence="10 11" id="KW-0407">Ion channel</keyword>
<accession>A0A9W9ZBT1</accession>
<dbReference type="InterPro" id="IPR001873">
    <property type="entry name" value="ENaC"/>
</dbReference>
<evidence type="ECO:0000256" key="9">
    <source>
        <dbReference type="ARBA" id="ARBA00023201"/>
    </source>
</evidence>
<evidence type="ECO:0000256" key="7">
    <source>
        <dbReference type="ARBA" id="ARBA00023065"/>
    </source>
</evidence>
<gene>
    <name evidence="13" type="primary">ASIC2_4</name>
    <name evidence="13" type="ORF">OS493_020440</name>
</gene>
<dbReference type="AlphaFoldDB" id="A0A9W9ZBT1"/>
<dbReference type="GO" id="GO:0015280">
    <property type="term" value="F:ligand-gated sodium channel activity"/>
    <property type="evidence" value="ECO:0007669"/>
    <property type="project" value="TreeGrafter"/>
</dbReference>
<keyword evidence="2 11" id="KW-0813">Transport</keyword>
<comment type="caution">
    <text evidence="13">The sequence shown here is derived from an EMBL/GenBank/DDBJ whole genome shotgun (WGS) entry which is preliminary data.</text>
</comment>
<organism evidence="13 14">
    <name type="scientific">Desmophyllum pertusum</name>
    <dbReference type="NCBI Taxonomy" id="174260"/>
    <lineage>
        <taxon>Eukaryota</taxon>
        <taxon>Metazoa</taxon>
        <taxon>Cnidaria</taxon>
        <taxon>Anthozoa</taxon>
        <taxon>Hexacorallia</taxon>
        <taxon>Scleractinia</taxon>
        <taxon>Caryophylliina</taxon>
        <taxon>Caryophylliidae</taxon>
        <taxon>Desmophyllum</taxon>
    </lineage>
</organism>
<reference evidence="13" key="1">
    <citation type="submission" date="2023-01" db="EMBL/GenBank/DDBJ databases">
        <title>Genome assembly of the deep-sea coral Lophelia pertusa.</title>
        <authorList>
            <person name="Herrera S."/>
            <person name="Cordes E."/>
        </authorList>
    </citation>
    <scope>NUCLEOTIDE SEQUENCE</scope>
    <source>
        <strain evidence="13">USNM1676648</strain>
        <tissue evidence="13">Polyp</tissue>
    </source>
</reference>
<evidence type="ECO:0000256" key="2">
    <source>
        <dbReference type="ARBA" id="ARBA00022448"/>
    </source>
</evidence>
<evidence type="ECO:0000256" key="5">
    <source>
        <dbReference type="ARBA" id="ARBA00022989"/>
    </source>
</evidence>
<comment type="subcellular location">
    <subcellularLocation>
        <location evidence="1">Membrane</location>
        <topology evidence="1">Multi-pass membrane protein</topology>
    </subcellularLocation>
</comment>
<dbReference type="Pfam" id="PF00858">
    <property type="entry name" value="ASC"/>
    <property type="match status" value="1"/>
</dbReference>
<keyword evidence="3 11" id="KW-0894">Sodium channel</keyword>
<dbReference type="Gene3D" id="2.60.470.10">
    <property type="entry name" value="Acid-sensing ion channels like domains"/>
    <property type="match status" value="1"/>
</dbReference>
<keyword evidence="14" id="KW-1185">Reference proteome</keyword>
<evidence type="ECO:0000256" key="6">
    <source>
        <dbReference type="ARBA" id="ARBA00023053"/>
    </source>
</evidence>
<evidence type="ECO:0000256" key="8">
    <source>
        <dbReference type="ARBA" id="ARBA00023136"/>
    </source>
</evidence>
<evidence type="ECO:0000256" key="3">
    <source>
        <dbReference type="ARBA" id="ARBA00022461"/>
    </source>
</evidence>
<dbReference type="Gene3D" id="1.10.287.770">
    <property type="entry name" value="YojJ-like"/>
    <property type="match status" value="1"/>
</dbReference>
<keyword evidence="9 11" id="KW-0739">Sodium transport</keyword>
<keyword evidence="6" id="KW-0915">Sodium</keyword>
<dbReference type="GO" id="GO:0005886">
    <property type="term" value="C:plasma membrane"/>
    <property type="evidence" value="ECO:0007669"/>
    <property type="project" value="TreeGrafter"/>
</dbReference>
<keyword evidence="5 12" id="KW-1133">Transmembrane helix</keyword>
<evidence type="ECO:0000256" key="4">
    <source>
        <dbReference type="ARBA" id="ARBA00022692"/>
    </source>
</evidence>
<dbReference type="PRINTS" id="PR01078">
    <property type="entry name" value="AMINACHANNEL"/>
</dbReference>
<evidence type="ECO:0000313" key="14">
    <source>
        <dbReference type="Proteomes" id="UP001163046"/>
    </source>
</evidence>